<dbReference type="InterPro" id="IPR038157">
    <property type="entry name" value="FeoA_core_dom"/>
</dbReference>
<comment type="caution">
    <text evidence="3">The sequence shown here is derived from an EMBL/GenBank/DDBJ whole genome shotgun (WGS) entry which is preliminary data.</text>
</comment>
<gene>
    <name evidence="3" type="ORF">PCS_01142</name>
</gene>
<dbReference type="InterPro" id="IPR008988">
    <property type="entry name" value="Transcriptional_repressor_C"/>
</dbReference>
<evidence type="ECO:0000256" key="1">
    <source>
        <dbReference type="ARBA" id="ARBA00023004"/>
    </source>
</evidence>
<dbReference type="GO" id="GO:0046914">
    <property type="term" value="F:transition metal ion binding"/>
    <property type="evidence" value="ECO:0007669"/>
    <property type="project" value="InterPro"/>
</dbReference>
<dbReference type="SMART" id="SM00899">
    <property type="entry name" value="FeoA"/>
    <property type="match status" value="1"/>
</dbReference>
<reference evidence="3 4" key="1">
    <citation type="journal article" date="2013" name="Genome Announc.">
        <title>Draft Genome Sequence for Desulfovibrio africanus Strain PCS.</title>
        <authorList>
            <person name="Brown S.D."/>
            <person name="Utturkar S.M."/>
            <person name="Arkin A.P."/>
            <person name="Deutschbauer A.M."/>
            <person name="Elias D.A."/>
            <person name="Hazen T.C."/>
            <person name="Chakraborty R."/>
        </authorList>
    </citation>
    <scope>NUCLEOTIDE SEQUENCE [LARGE SCALE GENOMIC DNA]</scope>
    <source>
        <strain evidence="3 4">PCS</strain>
    </source>
</reference>
<dbReference type="SUPFAM" id="SSF50037">
    <property type="entry name" value="C-terminal domain of transcriptional repressors"/>
    <property type="match status" value="1"/>
</dbReference>
<dbReference type="Gene3D" id="2.30.30.90">
    <property type="match status" value="1"/>
</dbReference>
<evidence type="ECO:0000313" key="3">
    <source>
        <dbReference type="EMBL" id="EMG38094.1"/>
    </source>
</evidence>
<organism evidence="3 4">
    <name type="scientific">Desulfocurvibacter africanus PCS</name>
    <dbReference type="NCBI Taxonomy" id="1262666"/>
    <lineage>
        <taxon>Bacteria</taxon>
        <taxon>Pseudomonadati</taxon>
        <taxon>Thermodesulfobacteriota</taxon>
        <taxon>Desulfovibrionia</taxon>
        <taxon>Desulfovibrionales</taxon>
        <taxon>Desulfovibrionaceae</taxon>
        <taxon>Desulfocurvibacter</taxon>
    </lineage>
</organism>
<accession>M5PVK3</accession>
<name>M5PVK3_DESAF</name>
<dbReference type="AlphaFoldDB" id="M5PVK3"/>
<dbReference type="PATRIC" id="fig|1262666.3.peg.1155"/>
<protein>
    <submittedName>
        <fullName evidence="3">Fe2+ transport system protein A</fullName>
    </submittedName>
</protein>
<dbReference type="Pfam" id="PF04023">
    <property type="entry name" value="FeoA"/>
    <property type="match status" value="1"/>
</dbReference>
<dbReference type="InterPro" id="IPR007167">
    <property type="entry name" value="Fe-transptr_FeoA-like"/>
</dbReference>
<evidence type="ECO:0000313" key="4">
    <source>
        <dbReference type="Proteomes" id="UP000011922"/>
    </source>
</evidence>
<sequence>MTQAQPLTSFAAGSRVKVVNFDSCNRARCRLCALGLTPGVMLEIDSGGPGPLRIRVRGSSLVLGQGLASQVLASRVE</sequence>
<keyword evidence="1" id="KW-0408">Iron</keyword>
<dbReference type="Proteomes" id="UP000011922">
    <property type="component" value="Unassembled WGS sequence"/>
</dbReference>
<proteinExistence type="predicted"/>
<dbReference type="OrthoDB" id="7690445at2"/>
<feature type="domain" description="Ferrous iron transporter FeoA-like" evidence="2">
    <location>
        <begin position="5"/>
        <end position="75"/>
    </location>
</feature>
<dbReference type="EMBL" id="AOSV01000010">
    <property type="protein sequence ID" value="EMG38094.1"/>
    <property type="molecule type" value="Genomic_DNA"/>
</dbReference>
<dbReference type="RefSeq" id="WP_005984940.1">
    <property type="nucleotide sequence ID" value="NZ_AOSV01000010.1"/>
</dbReference>
<evidence type="ECO:0000259" key="2">
    <source>
        <dbReference type="SMART" id="SM00899"/>
    </source>
</evidence>